<gene>
    <name evidence="1" type="ORF">BJY14_007745</name>
</gene>
<comment type="caution">
    <text evidence="1">The sequence shown here is derived from an EMBL/GenBank/DDBJ whole genome shotgun (WGS) entry which is preliminary data.</text>
</comment>
<organism evidence="1 2">
    <name type="scientific">Actinomadura luteofluorescens</name>
    <dbReference type="NCBI Taxonomy" id="46163"/>
    <lineage>
        <taxon>Bacteria</taxon>
        <taxon>Bacillati</taxon>
        <taxon>Actinomycetota</taxon>
        <taxon>Actinomycetes</taxon>
        <taxon>Streptosporangiales</taxon>
        <taxon>Thermomonosporaceae</taxon>
        <taxon>Actinomadura</taxon>
    </lineage>
</organism>
<sequence length="160" mass="17124">MLVDTLARGAEGCDVVIARPDLERLLGATSIPVPIHLAPVVHITDTLEDAIEHLESRASATTAAGMVEQPPVLWLATPGDDADVVHQTLENQPSTDLIALLNGPWPYGPTHFITTDGPQHPPCHNLDLLTRDQAVARLRTLSWANSGSGDQETPGERPPT</sequence>
<name>A0A7Y9EPZ2_9ACTN</name>
<dbReference type="Proteomes" id="UP000529783">
    <property type="component" value="Unassembled WGS sequence"/>
</dbReference>
<accession>A0A7Y9EPZ2</accession>
<evidence type="ECO:0000313" key="1">
    <source>
        <dbReference type="EMBL" id="NYD51762.1"/>
    </source>
</evidence>
<evidence type="ECO:0000313" key="2">
    <source>
        <dbReference type="Proteomes" id="UP000529783"/>
    </source>
</evidence>
<reference evidence="1 2" key="1">
    <citation type="submission" date="2020-07" db="EMBL/GenBank/DDBJ databases">
        <title>Sequencing the genomes of 1000 actinobacteria strains.</title>
        <authorList>
            <person name="Klenk H.-P."/>
        </authorList>
    </citation>
    <scope>NUCLEOTIDE SEQUENCE [LARGE SCALE GENOMIC DNA]</scope>
    <source>
        <strain evidence="1 2">DSM 40398</strain>
    </source>
</reference>
<keyword evidence="2" id="KW-1185">Reference proteome</keyword>
<proteinExistence type="predicted"/>
<dbReference type="AlphaFoldDB" id="A0A7Y9EPZ2"/>
<dbReference type="RefSeq" id="WP_179848086.1">
    <property type="nucleotide sequence ID" value="NZ_JACCBA010000001.1"/>
</dbReference>
<protein>
    <submittedName>
        <fullName evidence="1">Uncharacterized protein</fullName>
    </submittedName>
</protein>
<dbReference type="EMBL" id="JACCBA010000001">
    <property type="protein sequence ID" value="NYD51762.1"/>
    <property type="molecule type" value="Genomic_DNA"/>
</dbReference>